<organism evidence="12 13">
    <name type="scientific">Ridgeia piscesae</name>
    <name type="common">Tubeworm</name>
    <dbReference type="NCBI Taxonomy" id="27915"/>
    <lineage>
        <taxon>Eukaryota</taxon>
        <taxon>Metazoa</taxon>
        <taxon>Spiralia</taxon>
        <taxon>Lophotrochozoa</taxon>
        <taxon>Annelida</taxon>
        <taxon>Polychaeta</taxon>
        <taxon>Sedentaria</taxon>
        <taxon>Canalipalpata</taxon>
        <taxon>Sabellida</taxon>
        <taxon>Siboglinidae</taxon>
        <taxon>Ridgeia</taxon>
    </lineage>
</organism>
<dbReference type="PANTHER" id="PTHR13604">
    <property type="entry name" value="DC12-RELATED"/>
    <property type="match status" value="1"/>
</dbReference>
<gene>
    <name evidence="12" type="ORF">NP493_620g01048</name>
</gene>
<evidence type="ECO:0000313" key="12">
    <source>
        <dbReference type="EMBL" id="KAK2177062.1"/>
    </source>
</evidence>
<evidence type="ECO:0000256" key="2">
    <source>
        <dbReference type="ARBA" id="ARBA00015888"/>
    </source>
</evidence>
<keyword evidence="4" id="KW-0227">DNA damage</keyword>
<keyword evidence="13" id="KW-1185">Reference proteome</keyword>
<protein>
    <recommendedName>
        <fullName evidence="2">Abasic site processing protein HMCES</fullName>
    </recommendedName>
    <alternativeName>
        <fullName evidence="9">Embryonic stem cell-specific 5-hydroxymethylcytosine-binding protein</fullName>
    </alternativeName>
    <alternativeName>
        <fullName evidence="10">Peptidase HMCES</fullName>
    </alternativeName>
    <alternativeName>
        <fullName evidence="11">SRAP domain-containing protein 1</fullName>
    </alternativeName>
</protein>
<dbReference type="GO" id="GO:0016829">
    <property type="term" value="F:lyase activity"/>
    <property type="evidence" value="ECO:0007669"/>
    <property type="project" value="UniProtKB-KW"/>
</dbReference>
<keyword evidence="7" id="KW-0238">DNA-binding</keyword>
<name>A0AAD9KTK4_RIDPI</name>
<dbReference type="SUPFAM" id="SSF143081">
    <property type="entry name" value="BB1717-like"/>
    <property type="match status" value="1"/>
</dbReference>
<dbReference type="InterPro" id="IPR003738">
    <property type="entry name" value="SRAP"/>
</dbReference>
<comment type="caution">
    <text evidence="12">The sequence shown here is derived from an EMBL/GenBank/DDBJ whole genome shotgun (WGS) entry which is preliminary data.</text>
</comment>
<dbReference type="GO" id="GO:0003697">
    <property type="term" value="F:single-stranded DNA binding"/>
    <property type="evidence" value="ECO:0007669"/>
    <property type="project" value="InterPro"/>
</dbReference>
<dbReference type="AlphaFoldDB" id="A0AAD9KTK4"/>
<evidence type="ECO:0000256" key="5">
    <source>
        <dbReference type="ARBA" id="ARBA00022801"/>
    </source>
</evidence>
<proteinExistence type="inferred from homology"/>
<dbReference type="EMBL" id="JAODUO010000620">
    <property type="protein sequence ID" value="KAK2177062.1"/>
    <property type="molecule type" value="Genomic_DNA"/>
</dbReference>
<dbReference type="InterPro" id="IPR036590">
    <property type="entry name" value="SRAP-like"/>
</dbReference>
<accession>A0AAD9KTK4</accession>
<evidence type="ECO:0000256" key="11">
    <source>
        <dbReference type="ARBA" id="ARBA00031130"/>
    </source>
</evidence>
<evidence type="ECO:0000256" key="4">
    <source>
        <dbReference type="ARBA" id="ARBA00022763"/>
    </source>
</evidence>
<evidence type="ECO:0000256" key="9">
    <source>
        <dbReference type="ARBA" id="ARBA00030390"/>
    </source>
</evidence>
<evidence type="ECO:0000256" key="10">
    <source>
        <dbReference type="ARBA" id="ARBA00030898"/>
    </source>
</evidence>
<sequence>MCCFFHSTLAPDDICHACGHMTQNGQWTQPAWKPPTGSKQYKPSYNIGPTCYLPVMLSKTHFQENLDKSQTNVETAKSSQSDSCEWIIQPMRWGLVPSWHTGDPSKVGYNMINARSDTVLNKKTFSAPLKKGQRCVVLAEG</sequence>
<dbReference type="GO" id="GO:0006508">
    <property type="term" value="P:proteolysis"/>
    <property type="evidence" value="ECO:0007669"/>
    <property type="project" value="UniProtKB-KW"/>
</dbReference>
<keyword evidence="5" id="KW-0378">Hydrolase</keyword>
<evidence type="ECO:0000256" key="7">
    <source>
        <dbReference type="ARBA" id="ARBA00023125"/>
    </source>
</evidence>
<dbReference type="Gene3D" id="3.90.1680.10">
    <property type="entry name" value="SOS response associated peptidase-like"/>
    <property type="match status" value="1"/>
</dbReference>
<keyword evidence="8" id="KW-0456">Lyase</keyword>
<dbReference type="GO" id="GO:0008233">
    <property type="term" value="F:peptidase activity"/>
    <property type="evidence" value="ECO:0007669"/>
    <property type="project" value="UniProtKB-KW"/>
</dbReference>
<evidence type="ECO:0000256" key="1">
    <source>
        <dbReference type="ARBA" id="ARBA00008136"/>
    </source>
</evidence>
<reference evidence="12" key="1">
    <citation type="journal article" date="2023" name="Mol. Biol. Evol.">
        <title>Third-Generation Sequencing Reveals the Adaptive Role of the Epigenome in Three Deep-Sea Polychaetes.</title>
        <authorList>
            <person name="Perez M."/>
            <person name="Aroh O."/>
            <person name="Sun Y."/>
            <person name="Lan Y."/>
            <person name="Juniper S.K."/>
            <person name="Young C.R."/>
            <person name="Angers B."/>
            <person name="Qian P.Y."/>
        </authorList>
    </citation>
    <scope>NUCLEOTIDE SEQUENCE</scope>
    <source>
        <strain evidence="12">R07B-5</strain>
    </source>
</reference>
<dbReference type="GO" id="GO:0106300">
    <property type="term" value="P:protein-DNA covalent cross-linking repair"/>
    <property type="evidence" value="ECO:0007669"/>
    <property type="project" value="InterPro"/>
</dbReference>
<dbReference type="PANTHER" id="PTHR13604:SF0">
    <property type="entry name" value="ABASIC SITE PROCESSING PROTEIN HMCES"/>
    <property type="match status" value="1"/>
</dbReference>
<keyword evidence="6" id="KW-0190">Covalent protein-DNA linkage</keyword>
<dbReference type="Pfam" id="PF02586">
    <property type="entry name" value="SRAP"/>
    <property type="match status" value="1"/>
</dbReference>
<evidence type="ECO:0000256" key="8">
    <source>
        <dbReference type="ARBA" id="ARBA00023239"/>
    </source>
</evidence>
<evidence type="ECO:0000313" key="13">
    <source>
        <dbReference type="Proteomes" id="UP001209878"/>
    </source>
</evidence>
<dbReference type="Proteomes" id="UP001209878">
    <property type="component" value="Unassembled WGS sequence"/>
</dbReference>
<evidence type="ECO:0000256" key="3">
    <source>
        <dbReference type="ARBA" id="ARBA00022670"/>
    </source>
</evidence>
<keyword evidence="3" id="KW-0645">Protease</keyword>
<comment type="similarity">
    <text evidence="1">Belongs to the SOS response-associated peptidase family.</text>
</comment>
<evidence type="ECO:0000256" key="6">
    <source>
        <dbReference type="ARBA" id="ARBA00023124"/>
    </source>
</evidence>